<gene>
    <name evidence="1" type="ORF">JHE00_11965</name>
</gene>
<keyword evidence="2" id="KW-1185">Reference proteome</keyword>
<accession>A0A934QRP8</accession>
<reference evidence="1" key="1">
    <citation type="submission" date="2020-12" db="EMBL/GenBank/DDBJ databases">
        <title>Prauserella sp. ASG 168, a novel actinomycete isolated from cave rock.</title>
        <authorList>
            <person name="Suriyachadkun C."/>
        </authorList>
    </citation>
    <scope>NUCLEOTIDE SEQUENCE</scope>
    <source>
        <strain evidence="1">ASG 168</strain>
    </source>
</reference>
<sequence>MPEGIQTNIEAISAYARQLPHYEGEADKFGGLIDAADVTNEAWGVVGIFAKQGYTDRLEELRSLLDDMKDGVDGFITKLNKAAEMYQGAEDAGSITFGQHQAQIDAAGGQGS</sequence>
<dbReference type="Proteomes" id="UP000635245">
    <property type="component" value="Unassembled WGS sequence"/>
</dbReference>
<evidence type="ECO:0000313" key="2">
    <source>
        <dbReference type="Proteomes" id="UP000635245"/>
    </source>
</evidence>
<proteinExistence type="predicted"/>
<organism evidence="1 2">
    <name type="scientific">Prauserella cavernicola</name>
    <dbReference type="NCBI Taxonomy" id="2800127"/>
    <lineage>
        <taxon>Bacteria</taxon>
        <taxon>Bacillati</taxon>
        <taxon>Actinomycetota</taxon>
        <taxon>Actinomycetes</taxon>
        <taxon>Pseudonocardiales</taxon>
        <taxon>Pseudonocardiaceae</taxon>
        <taxon>Prauserella</taxon>
    </lineage>
</organism>
<comment type="caution">
    <text evidence="1">The sequence shown here is derived from an EMBL/GenBank/DDBJ whole genome shotgun (WGS) entry which is preliminary data.</text>
</comment>
<protein>
    <recommendedName>
        <fullName evidence="3">ESX-1 secretion-associated protein</fullName>
    </recommendedName>
</protein>
<evidence type="ECO:0000313" key="1">
    <source>
        <dbReference type="EMBL" id="MBK1785042.1"/>
    </source>
</evidence>
<name>A0A934QRP8_9PSEU</name>
<dbReference type="EMBL" id="JAENJH010000002">
    <property type="protein sequence ID" value="MBK1785042.1"/>
    <property type="molecule type" value="Genomic_DNA"/>
</dbReference>
<dbReference type="AlphaFoldDB" id="A0A934QRP8"/>
<evidence type="ECO:0008006" key="3">
    <source>
        <dbReference type="Google" id="ProtNLM"/>
    </source>
</evidence>
<dbReference type="RefSeq" id="WP_200317880.1">
    <property type="nucleotide sequence ID" value="NZ_JAENJH010000002.1"/>
</dbReference>